<comment type="caution">
    <text evidence="1">The sequence shown here is derived from an EMBL/GenBank/DDBJ whole genome shotgun (WGS) entry which is preliminary data.</text>
</comment>
<dbReference type="EMBL" id="JAHHUM010000581">
    <property type="protein sequence ID" value="KAK5619307.1"/>
    <property type="molecule type" value="Genomic_DNA"/>
</dbReference>
<organism evidence="1 2">
    <name type="scientific">Crenichthys baileyi</name>
    <name type="common">White River springfish</name>
    <dbReference type="NCBI Taxonomy" id="28760"/>
    <lineage>
        <taxon>Eukaryota</taxon>
        <taxon>Metazoa</taxon>
        <taxon>Chordata</taxon>
        <taxon>Craniata</taxon>
        <taxon>Vertebrata</taxon>
        <taxon>Euteleostomi</taxon>
        <taxon>Actinopterygii</taxon>
        <taxon>Neopterygii</taxon>
        <taxon>Teleostei</taxon>
        <taxon>Neoteleostei</taxon>
        <taxon>Acanthomorphata</taxon>
        <taxon>Ovalentaria</taxon>
        <taxon>Atherinomorphae</taxon>
        <taxon>Cyprinodontiformes</taxon>
        <taxon>Goodeidae</taxon>
        <taxon>Crenichthys</taxon>
    </lineage>
</organism>
<keyword evidence="2" id="KW-1185">Reference proteome</keyword>
<dbReference type="AlphaFoldDB" id="A0AAV9SES7"/>
<reference evidence="1 2" key="1">
    <citation type="submission" date="2021-06" db="EMBL/GenBank/DDBJ databases">
        <authorList>
            <person name="Palmer J.M."/>
        </authorList>
    </citation>
    <scope>NUCLEOTIDE SEQUENCE [LARGE SCALE GENOMIC DNA]</scope>
    <source>
        <strain evidence="1 2">MEX-2019</strain>
        <tissue evidence="1">Muscle</tissue>
    </source>
</reference>
<gene>
    <name evidence="1" type="ORF">CRENBAI_015534</name>
</gene>
<name>A0AAV9SES7_9TELE</name>
<protein>
    <submittedName>
        <fullName evidence="1">Uncharacterized protein</fullName>
    </submittedName>
</protein>
<sequence>MNQADKASELARWVQQQDQEIRALYVEDVEILPSPLLRRRWKALLGNPGWCWRHHVMDQARTAHFHRYLLLLLPPHAKYVAAAFQANSARCPALLVRSCRRRALLIRRSCCSAVVVRSSRCQAFHVRSRRRAFLSFQGSVADLQGSAADFQGSAADHLGLSEGSSPLRSTADFHVADLLTRSSEGPLLCLASLQTVCSFVLRTSDKLLRWFCRRPPESLLLCCRPHVRPPELCALLGRPSSRPPELCTSLGQPGSRPELNAMLTSPCPPGSNPPCVCLC</sequence>
<dbReference type="Proteomes" id="UP001311232">
    <property type="component" value="Unassembled WGS sequence"/>
</dbReference>
<evidence type="ECO:0000313" key="2">
    <source>
        <dbReference type="Proteomes" id="UP001311232"/>
    </source>
</evidence>
<evidence type="ECO:0000313" key="1">
    <source>
        <dbReference type="EMBL" id="KAK5619307.1"/>
    </source>
</evidence>
<proteinExistence type="predicted"/>
<accession>A0AAV9SES7</accession>